<feature type="compositionally biased region" description="Basic residues" evidence="1">
    <location>
        <begin position="67"/>
        <end position="76"/>
    </location>
</feature>
<dbReference type="Proteomes" id="UP000324222">
    <property type="component" value="Unassembled WGS sequence"/>
</dbReference>
<proteinExistence type="predicted"/>
<organism evidence="2 3">
    <name type="scientific">Portunus trituberculatus</name>
    <name type="common">Swimming crab</name>
    <name type="synonym">Neptunus trituberculatus</name>
    <dbReference type="NCBI Taxonomy" id="210409"/>
    <lineage>
        <taxon>Eukaryota</taxon>
        <taxon>Metazoa</taxon>
        <taxon>Ecdysozoa</taxon>
        <taxon>Arthropoda</taxon>
        <taxon>Crustacea</taxon>
        <taxon>Multicrustacea</taxon>
        <taxon>Malacostraca</taxon>
        <taxon>Eumalacostraca</taxon>
        <taxon>Eucarida</taxon>
        <taxon>Decapoda</taxon>
        <taxon>Pleocyemata</taxon>
        <taxon>Brachyura</taxon>
        <taxon>Eubrachyura</taxon>
        <taxon>Portunoidea</taxon>
        <taxon>Portunidae</taxon>
        <taxon>Portuninae</taxon>
        <taxon>Portunus</taxon>
    </lineage>
</organism>
<evidence type="ECO:0000313" key="2">
    <source>
        <dbReference type="EMBL" id="MPC50417.1"/>
    </source>
</evidence>
<gene>
    <name evidence="2" type="ORF">E2C01_044245</name>
</gene>
<name>A0A5B7FYB5_PORTR</name>
<dbReference type="AlphaFoldDB" id="A0A5B7FYB5"/>
<reference evidence="2 3" key="1">
    <citation type="submission" date="2019-05" db="EMBL/GenBank/DDBJ databases">
        <title>Another draft genome of Portunus trituberculatus and its Hox gene families provides insights of decapod evolution.</title>
        <authorList>
            <person name="Jeong J.-H."/>
            <person name="Song I."/>
            <person name="Kim S."/>
            <person name="Choi T."/>
            <person name="Kim D."/>
            <person name="Ryu S."/>
            <person name="Kim W."/>
        </authorList>
    </citation>
    <scope>NUCLEOTIDE SEQUENCE [LARGE SCALE GENOMIC DNA]</scope>
    <source>
        <tissue evidence="2">Muscle</tissue>
    </source>
</reference>
<feature type="region of interest" description="Disordered" evidence="1">
    <location>
        <begin position="33"/>
        <end position="76"/>
    </location>
</feature>
<dbReference type="EMBL" id="VSRR010009487">
    <property type="protein sequence ID" value="MPC50417.1"/>
    <property type="molecule type" value="Genomic_DNA"/>
</dbReference>
<keyword evidence="3" id="KW-1185">Reference proteome</keyword>
<comment type="caution">
    <text evidence="2">The sequence shown here is derived from an EMBL/GenBank/DDBJ whole genome shotgun (WGS) entry which is preliminary data.</text>
</comment>
<accession>A0A5B7FYB5</accession>
<feature type="compositionally biased region" description="Polar residues" evidence="1">
    <location>
        <begin position="55"/>
        <end position="65"/>
    </location>
</feature>
<evidence type="ECO:0000256" key="1">
    <source>
        <dbReference type="SAM" id="MobiDB-lite"/>
    </source>
</evidence>
<evidence type="ECO:0000313" key="3">
    <source>
        <dbReference type="Proteomes" id="UP000324222"/>
    </source>
</evidence>
<sequence length="76" mass="8540">MQGDDAALRLQAPLRVLCLSPPALRLPSLPHVPLLPPRRGTKQQQQQQREAVRSMSVTTTRTQVTAPRRRLRPLPS</sequence>
<protein>
    <submittedName>
        <fullName evidence="2">Uncharacterized protein</fullName>
    </submittedName>
</protein>